<dbReference type="InterPro" id="IPR005630">
    <property type="entry name" value="Terpene_synthase_metal-bd"/>
</dbReference>
<dbReference type="Pfam" id="PF03936">
    <property type="entry name" value="Terpene_synth_C"/>
    <property type="match status" value="1"/>
</dbReference>
<dbReference type="GO" id="GO:0010333">
    <property type="term" value="F:terpene synthase activity"/>
    <property type="evidence" value="ECO:0007669"/>
    <property type="project" value="InterPro"/>
</dbReference>
<dbReference type="HOGENOM" id="CLU_2295541_0_0_1"/>
<gene>
    <name evidence="2" type="ORF">ARALYDRAFT_658615</name>
</gene>
<organism evidence="3">
    <name type="scientific">Arabidopsis lyrata subsp. lyrata</name>
    <name type="common">Lyre-leaved rock-cress</name>
    <dbReference type="NCBI Taxonomy" id="81972"/>
    <lineage>
        <taxon>Eukaryota</taxon>
        <taxon>Viridiplantae</taxon>
        <taxon>Streptophyta</taxon>
        <taxon>Embryophyta</taxon>
        <taxon>Tracheophyta</taxon>
        <taxon>Spermatophyta</taxon>
        <taxon>Magnoliopsida</taxon>
        <taxon>eudicotyledons</taxon>
        <taxon>Gunneridae</taxon>
        <taxon>Pentapetalae</taxon>
        <taxon>rosids</taxon>
        <taxon>malvids</taxon>
        <taxon>Brassicales</taxon>
        <taxon>Brassicaceae</taxon>
        <taxon>Camelineae</taxon>
        <taxon>Arabidopsis</taxon>
    </lineage>
</organism>
<name>D7MAB6_ARALL</name>
<feature type="domain" description="Terpene synthase metal-binding" evidence="1">
    <location>
        <begin position="14"/>
        <end position="56"/>
    </location>
</feature>
<dbReference type="Gramene" id="Al_scaffold_0007_2670">
    <property type="protein sequence ID" value="Al_scaffold_0007_2670"/>
    <property type="gene ID" value="Al_scaffold_0007_2670"/>
</dbReference>
<sequence length="101" mass="12213">MKSEKAQADPKRDCHIMCKFKIYVRSNFCYTKWEQEDVVPTFDEYLEIGGVEVTMYSDMSRGFDVNAIEYYIKQYKLTKEETIIQLHKMVRDLDKTMTRRY</sequence>
<dbReference type="Proteomes" id="UP000008694">
    <property type="component" value="Unassembled WGS sequence"/>
</dbReference>
<dbReference type="SUPFAM" id="SSF48576">
    <property type="entry name" value="Terpenoid synthases"/>
    <property type="match status" value="1"/>
</dbReference>
<keyword evidence="3" id="KW-1185">Reference proteome</keyword>
<dbReference type="GO" id="GO:0000287">
    <property type="term" value="F:magnesium ion binding"/>
    <property type="evidence" value="ECO:0007669"/>
    <property type="project" value="InterPro"/>
</dbReference>
<accession>D7MAB6</accession>
<proteinExistence type="predicted"/>
<evidence type="ECO:0000259" key="1">
    <source>
        <dbReference type="Pfam" id="PF03936"/>
    </source>
</evidence>
<dbReference type="AlphaFoldDB" id="D7MAB6"/>
<evidence type="ECO:0000313" key="3">
    <source>
        <dbReference type="Proteomes" id="UP000008694"/>
    </source>
</evidence>
<protein>
    <submittedName>
        <fullName evidence="2">Predicted protein</fullName>
    </submittedName>
</protein>
<reference evidence="3" key="1">
    <citation type="journal article" date="2011" name="Nat. Genet.">
        <title>The Arabidopsis lyrata genome sequence and the basis of rapid genome size change.</title>
        <authorList>
            <person name="Hu T.T."/>
            <person name="Pattyn P."/>
            <person name="Bakker E.G."/>
            <person name="Cao J."/>
            <person name="Cheng J.-F."/>
            <person name="Clark R.M."/>
            <person name="Fahlgren N."/>
            <person name="Fawcett J.A."/>
            <person name="Grimwood J."/>
            <person name="Gundlach H."/>
            <person name="Haberer G."/>
            <person name="Hollister J.D."/>
            <person name="Ossowski S."/>
            <person name="Ottilar R.P."/>
            <person name="Salamov A.A."/>
            <person name="Schneeberger K."/>
            <person name="Spannagl M."/>
            <person name="Wang X."/>
            <person name="Yang L."/>
            <person name="Nasrallah M.E."/>
            <person name="Bergelson J."/>
            <person name="Carrington J.C."/>
            <person name="Gaut B.S."/>
            <person name="Schmutz J."/>
            <person name="Mayer K.F.X."/>
            <person name="Van de Peer Y."/>
            <person name="Grigoriev I.V."/>
            <person name="Nordborg M."/>
            <person name="Weigel D."/>
            <person name="Guo Y.-L."/>
        </authorList>
    </citation>
    <scope>NUCLEOTIDE SEQUENCE [LARGE SCALE GENOMIC DNA]</scope>
    <source>
        <strain evidence="3">cv. MN47</strain>
    </source>
</reference>
<dbReference type="EMBL" id="GL348719">
    <property type="protein sequence ID" value="EFH44434.1"/>
    <property type="molecule type" value="Genomic_DNA"/>
</dbReference>
<evidence type="ECO:0000313" key="2">
    <source>
        <dbReference type="EMBL" id="EFH44434.1"/>
    </source>
</evidence>
<dbReference type="InterPro" id="IPR008949">
    <property type="entry name" value="Isoprenoid_synthase_dom_sf"/>
</dbReference>